<dbReference type="PANTHER" id="PTHR11257">
    <property type="entry name" value="CHEMOSENSORY PROTEIN-RELATED"/>
    <property type="match status" value="1"/>
</dbReference>
<reference evidence="2" key="1">
    <citation type="journal article" date="2014" name="PLoS ONE">
        <title>De novo Sequencing, Assembly and Characterization of Antennal Transcriptome of Anomala corpulenta Motschulsky (Coleoptera: Rutelidae).</title>
        <authorList>
            <person name="Chen H."/>
            <person name="Lin L."/>
            <person name="Xie M."/>
            <person name="Zhang G."/>
            <person name="Su W."/>
        </authorList>
    </citation>
    <scope>NUCLEOTIDE SEQUENCE</scope>
    <source>
        <tissue evidence="2">Antenna</tissue>
    </source>
</reference>
<feature type="signal peptide" evidence="1">
    <location>
        <begin position="1"/>
        <end position="19"/>
    </location>
</feature>
<dbReference type="PANTHER" id="PTHR11257:SF12">
    <property type="entry name" value="EJACULATORY BULB-SPECIFIC PROTEIN 3-RELATED"/>
    <property type="match status" value="1"/>
</dbReference>
<organism evidence="2">
    <name type="scientific">Anomala corpulenta</name>
    <dbReference type="NCBI Taxonomy" id="931571"/>
    <lineage>
        <taxon>Eukaryota</taxon>
        <taxon>Metazoa</taxon>
        <taxon>Ecdysozoa</taxon>
        <taxon>Arthropoda</taxon>
        <taxon>Hexapoda</taxon>
        <taxon>Insecta</taxon>
        <taxon>Pterygota</taxon>
        <taxon>Neoptera</taxon>
        <taxon>Endopterygota</taxon>
        <taxon>Coleoptera</taxon>
        <taxon>Polyphaga</taxon>
        <taxon>Scarabaeiformia</taxon>
        <taxon>Scarabaeidae</taxon>
        <taxon>Rutelinae</taxon>
        <taxon>Anomala</taxon>
    </lineage>
</organism>
<feature type="chain" id="PRO_5007388337" evidence="1">
    <location>
        <begin position="20"/>
        <end position="130"/>
    </location>
</feature>
<dbReference type="Gene3D" id="1.10.2080.10">
    <property type="entry name" value="Insect odorant-binding protein A10/Ejaculatory bulb-specific protein 3"/>
    <property type="match status" value="1"/>
</dbReference>
<keyword evidence="1" id="KW-0732">Signal</keyword>
<accession>A0A0A7HFA6</accession>
<dbReference type="Pfam" id="PF03392">
    <property type="entry name" value="OS-D"/>
    <property type="match status" value="1"/>
</dbReference>
<dbReference type="AlphaFoldDB" id="A0A0A7HFA6"/>
<dbReference type="SUPFAM" id="SSF100910">
    <property type="entry name" value="Chemosensory protein Csp2"/>
    <property type="match status" value="1"/>
</dbReference>
<proteinExistence type="evidence at transcript level"/>
<dbReference type="InterPro" id="IPR005055">
    <property type="entry name" value="A10/PebIII"/>
</dbReference>
<dbReference type="EMBL" id="KM251635">
    <property type="protein sequence ID" value="AKC58516.1"/>
    <property type="molecule type" value="mRNA"/>
</dbReference>
<protein>
    <submittedName>
        <fullName evidence="3">Chemosensory protein 3</fullName>
    </submittedName>
    <submittedName>
        <fullName evidence="2">Chemosensory protein-like protein</fullName>
    </submittedName>
</protein>
<name>A0A0A7HFA6_9SCAR</name>
<reference evidence="3" key="2">
    <citation type="journal article" date="2015" name="PLoS ONE">
        <title>Chemosensory Gene Families in Adult Antennae of Anomala corpulenta Motschulsky (Coleoptera: Scarabaeidae: Rutelinae).</title>
        <authorList>
            <person name="Li X."/>
            <person name="Ju Q."/>
            <person name="Jie W."/>
            <person name="Li F."/>
            <person name="Jiang X."/>
            <person name="Hu J."/>
            <person name="Qu M."/>
        </authorList>
    </citation>
    <scope>NUCLEOTIDE SEQUENCE</scope>
</reference>
<evidence type="ECO:0000313" key="2">
    <source>
        <dbReference type="EMBL" id="AIZ03628.1"/>
    </source>
</evidence>
<dbReference type="EMBL" id="KM258404">
    <property type="protein sequence ID" value="AIZ03628.1"/>
    <property type="molecule type" value="mRNA"/>
</dbReference>
<evidence type="ECO:0000256" key="1">
    <source>
        <dbReference type="SAM" id="SignalP"/>
    </source>
</evidence>
<dbReference type="InterPro" id="IPR036682">
    <property type="entry name" value="OS_D_A10/PebIII_sf"/>
</dbReference>
<dbReference type="SMR" id="A0A0A7HFA6"/>
<gene>
    <name evidence="3" type="primary">CSP3</name>
</gene>
<sequence>MIMLLYLLLSVILIVPISGGDEKYTTKYDNMDIEHILSNDRLLSKYVQCLLDLAPCTVDGLELKKNMPDALETNCSKCSDTQKVSSEKIISYLIDNRPDYWTPLQKKYDPTEEYTKKFIEARKVKAKVST</sequence>
<evidence type="ECO:0000313" key="3">
    <source>
        <dbReference type="EMBL" id="AKC58516.1"/>
    </source>
</evidence>